<dbReference type="GO" id="GO:0046872">
    <property type="term" value="F:metal ion binding"/>
    <property type="evidence" value="ECO:0007669"/>
    <property type="project" value="UniProtKB-KW"/>
</dbReference>
<dbReference type="NCBIfam" id="TIGR01458">
    <property type="entry name" value="HAD-SF-IIA-hyp3"/>
    <property type="match status" value="1"/>
</dbReference>
<evidence type="ECO:0000256" key="2">
    <source>
        <dbReference type="ARBA" id="ARBA00004123"/>
    </source>
</evidence>
<dbReference type="PANTHER" id="PTHR19288:SF44">
    <property type="entry name" value="PHOSPHOLYSINE PHOSPHOHISTIDINE INORGANIC PYROPHOSPHATE PHOSPHATASE"/>
    <property type="match status" value="1"/>
</dbReference>
<protein>
    <recommendedName>
        <fullName evidence="12">Phospholysine phosphohistidine inorganic pyrophosphate phosphatase</fullName>
        <ecNumber evidence="5">3.6.1.1</ecNumber>
    </recommendedName>
</protein>
<proteinExistence type="inferred from homology"/>
<reference evidence="15" key="1">
    <citation type="submission" date="2022-11" db="UniProtKB">
        <authorList>
            <consortium name="WormBaseParasite"/>
        </authorList>
    </citation>
    <scope>IDENTIFICATION</scope>
</reference>
<dbReference type="NCBIfam" id="TIGR01549">
    <property type="entry name" value="HAD-SF-IA-v1"/>
    <property type="match status" value="1"/>
</dbReference>
<evidence type="ECO:0000256" key="13">
    <source>
        <dbReference type="ARBA" id="ARBA00047820"/>
    </source>
</evidence>
<dbReference type="Pfam" id="PF13242">
    <property type="entry name" value="Hydrolase_like"/>
    <property type="match status" value="1"/>
</dbReference>
<dbReference type="InterPro" id="IPR006357">
    <property type="entry name" value="HAD-SF_hydro_IIA"/>
</dbReference>
<keyword evidence="14" id="KW-1185">Reference proteome</keyword>
<dbReference type="Proteomes" id="UP000887565">
    <property type="component" value="Unplaced"/>
</dbReference>
<keyword evidence="8" id="KW-0378">Hydrolase</keyword>
<dbReference type="Gene3D" id="3.40.50.1000">
    <property type="entry name" value="HAD superfamily/HAD-like"/>
    <property type="match status" value="2"/>
</dbReference>
<evidence type="ECO:0000256" key="11">
    <source>
        <dbReference type="ARBA" id="ARBA00037258"/>
    </source>
</evidence>
<dbReference type="GO" id="GO:0004427">
    <property type="term" value="F:inorganic diphosphate phosphatase activity"/>
    <property type="evidence" value="ECO:0007669"/>
    <property type="project" value="UniProtKB-EC"/>
</dbReference>
<evidence type="ECO:0000256" key="10">
    <source>
        <dbReference type="ARBA" id="ARBA00023242"/>
    </source>
</evidence>
<evidence type="ECO:0000313" key="15">
    <source>
        <dbReference type="WBParaSite" id="nRc.2.0.1.t43339-RA"/>
    </source>
</evidence>
<organism evidence="14 15">
    <name type="scientific">Romanomermis culicivorax</name>
    <name type="common">Nematode worm</name>
    <dbReference type="NCBI Taxonomy" id="13658"/>
    <lineage>
        <taxon>Eukaryota</taxon>
        <taxon>Metazoa</taxon>
        <taxon>Ecdysozoa</taxon>
        <taxon>Nematoda</taxon>
        <taxon>Enoplea</taxon>
        <taxon>Dorylaimia</taxon>
        <taxon>Mermithida</taxon>
        <taxon>Mermithoidea</taxon>
        <taxon>Mermithidae</taxon>
        <taxon>Romanomermis</taxon>
    </lineage>
</organism>
<evidence type="ECO:0000313" key="14">
    <source>
        <dbReference type="Proteomes" id="UP000887565"/>
    </source>
</evidence>
<accession>A0A915KXY3</accession>
<dbReference type="SUPFAM" id="SSF56784">
    <property type="entry name" value="HAD-like"/>
    <property type="match status" value="1"/>
</dbReference>
<sequence>MNISNKPDWLNKKVKGFLLDVNGVLYDSGLDGGTAIPGSVDAIDRLVELRIPFRLCSNETQHTRSSLLATLQKLGFNVNLHNILTPAPIVAEELKKRMLRPYLLVHPKLKDEFRNLDQSEPNCVVVGDAADSFTYDNLNQAFRLLINSTEPKLFSMGTGKFYKEANGLMLDLGAFTKALEYACDITAEIFGKPTEKYFLAALDSLNLKADEVVMIGDDIVSDVGGAQNCGIRAVQVKTGKWRNEWIEHPIVKPDAYMPNLFACVQCVLEYNNF</sequence>
<dbReference type="Pfam" id="PF13344">
    <property type="entry name" value="Hydrolase_6"/>
    <property type="match status" value="1"/>
</dbReference>
<evidence type="ECO:0000256" key="7">
    <source>
        <dbReference type="ARBA" id="ARBA00022723"/>
    </source>
</evidence>
<evidence type="ECO:0000256" key="9">
    <source>
        <dbReference type="ARBA" id="ARBA00022842"/>
    </source>
</evidence>
<dbReference type="GO" id="GO:0005829">
    <property type="term" value="C:cytosol"/>
    <property type="evidence" value="ECO:0007669"/>
    <property type="project" value="TreeGrafter"/>
</dbReference>
<keyword evidence="9" id="KW-0460">Magnesium</keyword>
<dbReference type="FunFam" id="3.40.50.1000:FF:000051">
    <property type="entry name" value="Phospholysine phosphohistidine inorganic pyrophosphate phosphatase"/>
    <property type="match status" value="1"/>
</dbReference>
<dbReference type="InterPro" id="IPR036412">
    <property type="entry name" value="HAD-like_sf"/>
</dbReference>
<comment type="cofactor">
    <cofactor evidence="1">
        <name>Mg(2+)</name>
        <dbReference type="ChEBI" id="CHEBI:18420"/>
    </cofactor>
</comment>
<evidence type="ECO:0000256" key="5">
    <source>
        <dbReference type="ARBA" id="ARBA00012146"/>
    </source>
</evidence>
<dbReference type="GO" id="GO:0016791">
    <property type="term" value="F:phosphatase activity"/>
    <property type="evidence" value="ECO:0007669"/>
    <property type="project" value="InterPro"/>
</dbReference>
<dbReference type="NCBIfam" id="TIGR01460">
    <property type="entry name" value="HAD-SF-IIA"/>
    <property type="match status" value="1"/>
</dbReference>
<dbReference type="InterPro" id="IPR006355">
    <property type="entry name" value="LHPP/HDHD2"/>
</dbReference>
<evidence type="ECO:0000256" key="12">
    <source>
        <dbReference type="ARBA" id="ARBA00039357"/>
    </source>
</evidence>
<dbReference type="AlphaFoldDB" id="A0A915KXY3"/>
<keyword evidence="7" id="KW-0479">Metal-binding</keyword>
<evidence type="ECO:0000256" key="4">
    <source>
        <dbReference type="ARBA" id="ARBA00007958"/>
    </source>
</evidence>
<evidence type="ECO:0000256" key="8">
    <source>
        <dbReference type="ARBA" id="ARBA00022801"/>
    </source>
</evidence>
<comment type="similarity">
    <text evidence="4">Belongs to the HAD-like hydrolase superfamily.</text>
</comment>
<evidence type="ECO:0000256" key="1">
    <source>
        <dbReference type="ARBA" id="ARBA00001946"/>
    </source>
</evidence>
<dbReference type="EC" id="3.6.1.1" evidence="5"/>
<dbReference type="PANTHER" id="PTHR19288">
    <property type="entry name" value="4-NITROPHENYLPHOSPHATASE-RELATED"/>
    <property type="match status" value="1"/>
</dbReference>
<comment type="catalytic activity">
    <reaction evidence="13">
        <text>diphosphate + H2O = 2 phosphate + H(+)</text>
        <dbReference type="Rhea" id="RHEA:24576"/>
        <dbReference type="ChEBI" id="CHEBI:15377"/>
        <dbReference type="ChEBI" id="CHEBI:15378"/>
        <dbReference type="ChEBI" id="CHEBI:33019"/>
        <dbReference type="ChEBI" id="CHEBI:43474"/>
        <dbReference type="EC" id="3.6.1.1"/>
    </reaction>
</comment>
<dbReference type="InterPro" id="IPR006439">
    <property type="entry name" value="HAD-SF_hydro_IA"/>
</dbReference>
<dbReference type="OMA" id="EEHIFMP"/>
<name>A0A915KXY3_ROMCU</name>
<comment type="subcellular location">
    <subcellularLocation>
        <location evidence="3">Cytoplasm</location>
    </subcellularLocation>
    <subcellularLocation>
        <location evidence="2">Nucleus</location>
    </subcellularLocation>
</comment>
<dbReference type="GO" id="GO:0005634">
    <property type="term" value="C:nucleus"/>
    <property type="evidence" value="ECO:0007669"/>
    <property type="project" value="UniProtKB-SubCell"/>
</dbReference>
<keyword evidence="6" id="KW-0963">Cytoplasm</keyword>
<keyword evidence="10" id="KW-0539">Nucleus</keyword>
<evidence type="ECO:0000256" key="6">
    <source>
        <dbReference type="ARBA" id="ARBA00022490"/>
    </source>
</evidence>
<evidence type="ECO:0000256" key="3">
    <source>
        <dbReference type="ARBA" id="ARBA00004496"/>
    </source>
</evidence>
<dbReference type="WBParaSite" id="nRc.2.0.1.t43339-RA">
    <property type="protein sequence ID" value="nRc.2.0.1.t43339-RA"/>
    <property type="gene ID" value="nRc.2.0.1.g43339"/>
</dbReference>
<dbReference type="InterPro" id="IPR023214">
    <property type="entry name" value="HAD_sf"/>
</dbReference>
<comment type="function">
    <text evidence="11">Phosphatase that hydrolyzes imidodiphosphate, 3-phosphohistidine and 6-phospholysine. Has broad substrate specificity and can also hydrolyze inorganic diphosphate, but with lower efficiency.</text>
</comment>